<dbReference type="PANTHER" id="PTHR46082:SF11">
    <property type="entry name" value="AAA+ ATPASE DOMAIN-CONTAINING PROTEIN-RELATED"/>
    <property type="match status" value="1"/>
</dbReference>
<dbReference type="Pfam" id="PF00931">
    <property type="entry name" value="NB-ARC"/>
    <property type="match status" value="1"/>
</dbReference>
<protein>
    <submittedName>
        <fullName evidence="2">Kinesin light chain-like protein, putative</fullName>
    </submittedName>
</protein>
<organism evidence="2 3">
    <name type="scientific">Rhizoctonia solani AG-3 Rhs1AP</name>
    <dbReference type="NCBI Taxonomy" id="1086054"/>
    <lineage>
        <taxon>Eukaryota</taxon>
        <taxon>Fungi</taxon>
        <taxon>Dikarya</taxon>
        <taxon>Basidiomycota</taxon>
        <taxon>Agaricomycotina</taxon>
        <taxon>Agaricomycetes</taxon>
        <taxon>Cantharellales</taxon>
        <taxon>Ceratobasidiaceae</taxon>
        <taxon>Rhizoctonia</taxon>
    </lineage>
</organism>
<dbReference type="Pfam" id="PF13374">
    <property type="entry name" value="TPR_10"/>
    <property type="match status" value="1"/>
</dbReference>
<dbReference type="Pfam" id="PF13424">
    <property type="entry name" value="TPR_12"/>
    <property type="match status" value="1"/>
</dbReference>
<dbReference type="InterPro" id="IPR002182">
    <property type="entry name" value="NB-ARC"/>
</dbReference>
<dbReference type="OrthoDB" id="1658288at2759"/>
<dbReference type="AlphaFoldDB" id="X8JBP1"/>
<evidence type="ECO:0000313" key="2">
    <source>
        <dbReference type="EMBL" id="EUC61079.1"/>
    </source>
</evidence>
<dbReference type="SUPFAM" id="SSF48452">
    <property type="entry name" value="TPR-like"/>
    <property type="match status" value="1"/>
</dbReference>
<dbReference type="Gene3D" id="1.25.40.10">
    <property type="entry name" value="Tetratricopeptide repeat domain"/>
    <property type="match status" value="1"/>
</dbReference>
<dbReference type="PANTHER" id="PTHR46082">
    <property type="entry name" value="ATP/GTP-BINDING PROTEIN-RELATED"/>
    <property type="match status" value="1"/>
</dbReference>
<proteinExistence type="predicted"/>
<dbReference type="GO" id="GO:0043531">
    <property type="term" value="F:ADP binding"/>
    <property type="evidence" value="ECO:0007669"/>
    <property type="project" value="InterPro"/>
</dbReference>
<dbReference type="Gene3D" id="3.40.50.300">
    <property type="entry name" value="P-loop containing nucleotide triphosphate hydrolases"/>
    <property type="match status" value="1"/>
</dbReference>
<dbReference type="SUPFAM" id="SSF52540">
    <property type="entry name" value="P-loop containing nucleoside triphosphate hydrolases"/>
    <property type="match status" value="1"/>
</dbReference>
<name>X8JBP1_9AGAM</name>
<feature type="domain" description="NB-ARC" evidence="1">
    <location>
        <begin position="84"/>
        <end position="237"/>
    </location>
</feature>
<dbReference type="InterPro" id="IPR053137">
    <property type="entry name" value="NLR-like"/>
</dbReference>
<dbReference type="InterPro" id="IPR027417">
    <property type="entry name" value="P-loop_NTPase"/>
</dbReference>
<gene>
    <name evidence="2" type="ORF">RSOL_382490</name>
</gene>
<dbReference type="Proteomes" id="UP000030108">
    <property type="component" value="Unassembled WGS sequence"/>
</dbReference>
<sequence>MEGGSWERLGEAMQHANAYLQKGDTNQKLEDVVRASTERRGMVSTTHAAGKISSTVEVTKRITGIKRCPALTKFYTGYEDENAQVIACITEGKGKLCVCVVYGLGGVGKTQLALSVVERTWTEWDHIIYVDASSAEAIEKTLEEFGTAKSIGQGYKDVIGWMESCDERWLVVFDNADTPSMDIKEYIPARAPGGSIIITTRLPDLANLANGPGCVCHLSSMSQTDGAILLVKIASSRNQCLSVDDTKAAEALVQDFGCLALAIVHAGAYIAHSPGMTITEYRSLFLSQRRRMLDEYNKLPMTAKLDKRGDTVYTTWRMCYDQLKPESCELLWLIAYLHYDGISVDIFKRAAENMHSHTYPLPPTDLESQARNHVKQYLLAFLDSDGTWDTVKFARVMANLSSYSLIDFDRVNLTYRMHVLVHDWAKTAVSQTTELAIERTATLLSLSIDGGEDAETLAYKRQLGLHVTSVLTHRPDIATNHRKDYREVYRRTGQWSQVARLAQHVLEVFQEQLGEDAMEIWEAMSYLGFAYSQLGQWNDAIHLQEQVLNAYKRLRGEEHPATLTSMNNLASTYSHLGRYNEAEQLQVQVVDARKRVLGEEHPHTLTSMNNLALTYSHLGRYNEAEQLQVQVLDACKRVC</sequence>
<dbReference type="InterPro" id="IPR011990">
    <property type="entry name" value="TPR-like_helical_dom_sf"/>
</dbReference>
<evidence type="ECO:0000313" key="3">
    <source>
        <dbReference type="Proteomes" id="UP000030108"/>
    </source>
</evidence>
<evidence type="ECO:0000259" key="1">
    <source>
        <dbReference type="Pfam" id="PF00931"/>
    </source>
</evidence>
<feature type="non-terminal residue" evidence="2">
    <location>
        <position position="639"/>
    </location>
</feature>
<dbReference type="EMBL" id="JATN01000319">
    <property type="protein sequence ID" value="EUC61079.1"/>
    <property type="molecule type" value="Genomic_DNA"/>
</dbReference>
<reference evidence="3" key="1">
    <citation type="journal article" date="2014" name="Genome Announc.">
        <title>Draft genome sequence of the plant-pathogenic soil fungus Rhizoctonia solani anastomosis group 3 strain Rhs1AP.</title>
        <authorList>
            <person name="Cubeta M.A."/>
            <person name="Thomas E."/>
            <person name="Dean R.A."/>
            <person name="Jabaji S."/>
            <person name="Neate S.M."/>
            <person name="Tavantzis S."/>
            <person name="Toda T."/>
            <person name="Vilgalys R."/>
            <person name="Bharathan N."/>
            <person name="Fedorova-Abrams N."/>
            <person name="Pakala S.B."/>
            <person name="Pakala S.M."/>
            <person name="Zafar N."/>
            <person name="Joardar V."/>
            <person name="Losada L."/>
            <person name="Nierman W.C."/>
        </authorList>
    </citation>
    <scope>NUCLEOTIDE SEQUENCE [LARGE SCALE GENOMIC DNA]</scope>
    <source>
        <strain evidence="3">AG-3</strain>
    </source>
</reference>
<comment type="caution">
    <text evidence="2">The sequence shown here is derived from an EMBL/GenBank/DDBJ whole genome shotgun (WGS) entry which is preliminary data.</text>
</comment>
<accession>X8JBP1</accession>